<evidence type="ECO:0000256" key="1">
    <source>
        <dbReference type="SAM" id="Phobius"/>
    </source>
</evidence>
<reference evidence="2 3" key="1">
    <citation type="submission" date="2024-02" db="EMBL/GenBank/DDBJ databases">
        <authorList>
            <person name="Chen Y."/>
            <person name="Shah S."/>
            <person name="Dougan E. K."/>
            <person name="Thang M."/>
            <person name="Chan C."/>
        </authorList>
    </citation>
    <scope>NUCLEOTIDE SEQUENCE [LARGE SCALE GENOMIC DNA]</scope>
</reference>
<comment type="caution">
    <text evidence="2">The sequence shown here is derived from an EMBL/GenBank/DDBJ whole genome shotgun (WGS) entry which is preliminary data.</text>
</comment>
<feature type="transmembrane region" description="Helical" evidence="1">
    <location>
        <begin position="40"/>
        <end position="61"/>
    </location>
</feature>
<keyword evidence="1" id="KW-0472">Membrane</keyword>
<sequence>MGGAASYVSLPCADPEEVSQRSCSTQQEEEFNLAWQVSKLAMLGICAVCYVFGLTQALFIVDPPFYSGNREPPVQRSNLELISFLYQQGMPTASGAVILFAILLPILKFGMTLILLLKPKQLSKPQLSVFCQCLNVVSPYQMCDVFLVMFMLSYLNIGMSSQSGVYKCQLCQGFTSFFIYCVSSIIMAQMLQVEINDLEVHDAFSVRELSVRSTPRNLPEAVPPSDDRSLILFGGLWLVCTTFVLLVPFAPLSLQARAAGFIVYRQDPTFWELFQSLLSQSPFFACLEVTLVIVAPACSLLLALLEVRCSAFAPAARNVAKLGLQVLIMGDVAAVALCCMYLSIQEPWSKLVRLCVRLPACPVTFFVFLGAGASCAKLRCSMQWPLWMETLTCTAFMLGCLSLWAFGPKEPSVVLTSLSELNELLARDLPALNHALQHQLPSTLGNCQELADPEGCHNLDLPVFEVPVLNVQCNFTWVKGLRTMLIEKAVITENHKDFEHRWALKLYGQFEDAWKMLQKHSVFLSSCFFALFKSFAFFVFSSHILPLLHIVRFIFD</sequence>
<feature type="transmembrane region" description="Helical" evidence="1">
    <location>
        <begin position="522"/>
        <end position="548"/>
    </location>
</feature>
<dbReference type="EMBL" id="CAXAMN010013335">
    <property type="protein sequence ID" value="CAK9040532.1"/>
    <property type="molecule type" value="Genomic_DNA"/>
</dbReference>
<feature type="transmembrane region" description="Helical" evidence="1">
    <location>
        <begin position="282"/>
        <end position="305"/>
    </location>
</feature>
<keyword evidence="3" id="KW-1185">Reference proteome</keyword>
<feature type="transmembrane region" description="Helical" evidence="1">
    <location>
        <begin position="230"/>
        <end position="250"/>
    </location>
</feature>
<protein>
    <submittedName>
        <fullName evidence="2">Uncharacterized protein</fullName>
    </submittedName>
</protein>
<name>A0ABP0LPC8_9DINO</name>
<evidence type="ECO:0000313" key="3">
    <source>
        <dbReference type="Proteomes" id="UP001642484"/>
    </source>
</evidence>
<accession>A0ABP0LPC8</accession>
<feature type="transmembrane region" description="Helical" evidence="1">
    <location>
        <begin position="326"/>
        <end position="344"/>
    </location>
</feature>
<evidence type="ECO:0000313" key="2">
    <source>
        <dbReference type="EMBL" id="CAK9040532.1"/>
    </source>
</evidence>
<dbReference type="Pfam" id="PF04403">
    <property type="entry name" value="PqiA"/>
    <property type="match status" value="1"/>
</dbReference>
<organism evidence="2 3">
    <name type="scientific">Durusdinium trenchii</name>
    <dbReference type="NCBI Taxonomy" id="1381693"/>
    <lineage>
        <taxon>Eukaryota</taxon>
        <taxon>Sar</taxon>
        <taxon>Alveolata</taxon>
        <taxon>Dinophyceae</taxon>
        <taxon>Suessiales</taxon>
        <taxon>Symbiodiniaceae</taxon>
        <taxon>Durusdinium</taxon>
    </lineage>
</organism>
<keyword evidence="1" id="KW-1133">Transmembrane helix</keyword>
<gene>
    <name evidence="2" type="ORF">CCMP2556_LOCUS21822</name>
</gene>
<keyword evidence="1" id="KW-0812">Transmembrane</keyword>
<feature type="transmembrane region" description="Helical" evidence="1">
    <location>
        <begin position="356"/>
        <end position="374"/>
    </location>
</feature>
<feature type="transmembrane region" description="Helical" evidence="1">
    <location>
        <begin position="93"/>
        <end position="117"/>
    </location>
</feature>
<dbReference type="InterPro" id="IPR007498">
    <property type="entry name" value="PqiA-like"/>
</dbReference>
<dbReference type="Proteomes" id="UP001642484">
    <property type="component" value="Unassembled WGS sequence"/>
</dbReference>
<proteinExistence type="predicted"/>